<accession>A0A5J4S8Q0</accession>
<dbReference type="InterPro" id="IPR001387">
    <property type="entry name" value="Cro/C1-type_HTH"/>
</dbReference>
<evidence type="ECO:0000259" key="2">
    <source>
        <dbReference type="PROSITE" id="PS50943"/>
    </source>
</evidence>
<dbReference type="GO" id="GO:0003677">
    <property type="term" value="F:DNA binding"/>
    <property type="evidence" value="ECO:0007669"/>
    <property type="project" value="UniProtKB-KW"/>
</dbReference>
<dbReference type="InterPro" id="IPR013430">
    <property type="entry name" value="Toxin_antidote_HigA"/>
</dbReference>
<gene>
    <name evidence="3" type="ORF">EZS27_009771</name>
</gene>
<dbReference type="SMART" id="SM00530">
    <property type="entry name" value="HTH_XRE"/>
    <property type="match status" value="1"/>
</dbReference>
<reference evidence="3" key="1">
    <citation type="submission" date="2019-03" db="EMBL/GenBank/DDBJ databases">
        <title>Single cell metagenomics reveals metabolic interactions within the superorganism composed of flagellate Streblomastix strix and complex community of Bacteroidetes bacteria on its surface.</title>
        <authorList>
            <person name="Treitli S.C."/>
            <person name="Kolisko M."/>
            <person name="Husnik F."/>
            <person name="Keeling P."/>
            <person name="Hampl V."/>
        </authorList>
    </citation>
    <scope>NUCLEOTIDE SEQUENCE</scope>
    <source>
        <strain evidence="3">STM</strain>
    </source>
</reference>
<dbReference type="InterPro" id="IPR010982">
    <property type="entry name" value="Lambda_DNA-bd_dom_sf"/>
</dbReference>
<dbReference type="AlphaFoldDB" id="A0A5J4S8Q0"/>
<organism evidence="3">
    <name type="scientific">termite gut metagenome</name>
    <dbReference type="NCBI Taxonomy" id="433724"/>
    <lineage>
        <taxon>unclassified sequences</taxon>
        <taxon>metagenomes</taxon>
        <taxon>organismal metagenomes</taxon>
    </lineage>
</organism>
<feature type="domain" description="HTH cro/C1-type" evidence="2">
    <location>
        <begin position="28"/>
        <end position="82"/>
    </location>
</feature>
<protein>
    <submittedName>
        <fullName evidence="3">Antitoxin HigA</fullName>
    </submittedName>
</protein>
<dbReference type="CDD" id="cd00093">
    <property type="entry name" value="HTH_XRE"/>
    <property type="match status" value="1"/>
</dbReference>
<dbReference type="EMBL" id="SNRY01000323">
    <property type="protein sequence ID" value="KAA6342477.1"/>
    <property type="molecule type" value="Genomic_DNA"/>
</dbReference>
<dbReference type="PROSITE" id="PS50943">
    <property type="entry name" value="HTH_CROC1"/>
    <property type="match status" value="1"/>
</dbReference>
<name>A0A5J4S8Q0_9ZZZZ</name>
<dbReference type="PANTHER" id="PTHR36924:SF1">
    <property type="entry name" value="ANTITOXIN HIGA-1"/>
    <property type="match status" value="1"/>
</dbReference>
<dbReference type="PANTHER" id="PTHR36924">
    <property type="entry name" value="ANTITOXIN HIGA-1"/>
    <property type="match status" value="1"/>
</dbReference>
<dbReference type="Gene3D" id="1.10.260.40">
    <property type="entry name" value="lambda repressor-like DNA-binding domains"/>
    <property type="match status" value="1"/>
</dbReference>
<keyword evidence="1" id="KW-0238">DNA-binding</keyword>
<dbReference type="Pfam" id="PF01381">
    <property type="entry name" value="HTH_3"/>
    <property type="match status" value="1"/>
</dbReference>
<comment type="caution">
    <text evidence="3">The sequence shown here is derived from an EMBL/GenBank/DDBJ whole genome shotgun (WGS) entry which is preliminary data.</text>
</comment>
<sequence>MITLKGVDPRMIANNLTPFEPTHPGELLKNEIEYRGISQRKLAAQMGVAYTLLNEVMNEKRPVNIELALLLEAALGIESEMLVKMQADYNLQTIRQDKTFADRLAHVRKIAAVL</sequence>
<evidence type="ECO:0000313" key="3">
    <source>
        <dbReference type="EMBL" id="KAA6342477.1"/>
    </source>
</evidence>
<dbReference type="NCBIfam" id="TIGR02607">
    <property type="entry name" value="antidote_HigA"/>
    <property type="match status" value="1"/>
</dbReference>
<dbReference type="SUPFAM" id="SSF47413">
    <property type="entry name" value="lambda repressor-like DNA-binding domains"/>
    <property type="match status" value="1"/>
</dbReference>
<evidence type="ECO:0000256" key="1">
    <source>
        <dbReference type="ARBA" id="ARBA00023125"/>
    </source>
</evidence>
<proteinExistence type="predicted"/>